<dbReference type="EMBL" id="DVMX01000009">
    <property type="protein sequence ID" value="HIU41025.1"/>
    <property type="molecule type" value="Genomic_DNA"/>
</dbReference>
<protein>
    <submittedName>
        <fullName evidence="2">Uncharacterized protein</fullName>
    </submittedName>
</protein>
<keyword evidence="1" id="KW-0175">Coiled coil</keyword>
<dbReference type="Proteomes" id="UP000824082">
    <property type="component" value="Unassembled WGS sequence"/>
</dbReference>
<organism evidence="2 3">
    <name type="scientific">Candidatus Egerieicola faecale</name>
    <dbReference type="NCBI Taxonomy" id="2840774"/>
    <lineage>
        <taxon>Bacteria</taxon>
        <taxon>Bacillati</taxon>
        <taxon>Bacillota</taxon>
        <taxon>Clostridia</taxon>
        <taxon>Eubacteriales</taxon>
        <taxon>Oscillospiraceae</taxon>
        <taxon>Oscillospiraceae incertae sedis</taxon>
        <taxon>Candidatus Egerieicola</taxon>
    </lineage>
</organism>
<proteinExistence type="predicted"/>
<dbReference type="SUPFAM" id="SSF53448">
    <property type="entry name" value="Nucleotide-diphospho-sugar transferases"/>
    <property type="match status" value="1"/>
</dbReference>
<dbReference type="Gene3D" id="3.90.550.10">
    <property type="entry name" value="Spore Coat Polysaccharide Biosynthesis Protein SpsA, Chain A"/>
    <property type="match status" value="1"/>
</dbReference>
<evidence type="ECO:0000313" key="3">
    <source>
        <dbReference type="Proteomes" id="UP000824082"/>
    </source>
</evidence>
<dbReference type="AlphaFoldDB" id="A0A9D1IQ52"/>
<evidence type="ECO:0000256" key="1">
    <source>
        <dbReference type="SAM" id="Coils"/>
    </source>
</evidence>
<name>A0A9D1IQ52_9FIRM</name>
<gene>
    <name evidence="2" type="ORF">IAD19_00540</name>
</gene>
<reference evidence="2" key="2">
    <citation type="journal article" date="2021" name="PeerJ">
        <title>Extensive microbial diversity within the chicken gut microbiome revealed by metagenomics and culture.</title>
        <authorList>
            <person name="Gilroy R."/>
            <person name="Ravi A."/>
            <person name="Getino M."/>
            <person name="Pursley I."/>
            <person name="Horton D.L."/>
            <person name="Alikhan N.F."/>
            <person name="Baker D."/>
            <person name="Gharbi K."/>
            <person name="Hall N."/>
            <person name="Watson M."/>
            <person name="Adriaenssens E.M."/>
            <person name="Foster-Nyarko E."/>
            <person name="Jarju S."/>
            <person name="Secka A."/>
            <person name="Antonio M."/>
            <person name="Oren A."/>
            <person name="Chaudhuri R.R."/>
            <person name="La Ragione R."/>
            <person name="Hildebrand F."/>
            <person name="Pallen M.J."/>
        </authorList>
    </citation>
    <scope>NUCLEOTIDE SEQUENCE</scope>
    <source>
        <strain evidence="2">4509</strain>
    </source>
</reference>
<comment type="caution">
    <text evidence="2">The sequence shown here is derived from an EMBL/GenBank/DDBJ whole genome shotgun (WGS) entry which is preliminary data.</text>
</comment>
<reference evidence="2" key="1">
    <citation type="submission" date="2020-10" db="EMBL/GenBank/DDBJ databases">
        <authorList>
            <person name="Gilroy R."/>
        </authorList>
    </citation>
    <scope>NUCLEOTIDE SEQUENCE</scope>
    <source>
        <strain evidence="2">4509</strain>
    </source>
</reference>
<evidence type="ECO:0000313" key="2">
    <source>
        <dbReference type="EMBL" id="HIU41025.1"/>
    </source>
</evidence>
<feature type="non-terminal residue" evidence="2">
    <location>
        <position position="1"/>
    </location>
</feature>
<dbReference type="InterPro" id="IPR029044">
    <property type="entry name" value="Nucleotide-diphossugar_trans"/>
</dbReference>
<sequence>LEQHPECGVCFSQAEIIDGDGKVVQGADCDFMDQLFAQPNRDQSQWLQHLFCCGNCLLHSSSVIRSSSLKQVAGYRNAFRQLPDFDLWMQLIQVSEFCVFPEKLLRYRWYTQNTSIPNSIGASRTYQEYFQLYLQLFQTMDAALFCRAFSSLFRCQDSSTPQELACEQAFLLLDHSAGELPEAGKLAGLTLLTDLINHEDTRKLLEEKYHFTTFDYIALESDPIFYSTPLHYPDAKLVPNQLFAREATLYYNTEAELTQEKILTQSYSATGKLIHFTFSLPEKDIQILRFDPLEGHPCMVWFFYAQLNGQPLHGEPIGATLEGGWSFPGDDPQIMLPLPQPVSGTVTITLGIAPLDQTEANLNQENQVSVSRVEYLNMQNALKDAFQQEKQTLENKQAALVQQLEDTSLQLQAATADRDSLRAQLNRIYQTKAYRAYAKVRRLFKNK</sequence>
<accession>A0A9D1IQ52</accession>
<feature type="coiled-coil region" evidence="1">
    <location>
        <begin position="376"/>
        <end position="431"/>
    </location>
</feature>